<proteinExistence type="predicted"/>
<dbReference type="RefSeq" id="WP_180307953.1">
    <property type="nucleotide sequence ID" value="NZ_CP058952.1"/>
</dbReference>
<dbReference type="KEGG" id="cfon:HZU75_04335"/>
<keyword evidence="1" id="KW-0175">Coiled coil</keyword>
<name>A0A7D5V8N0_9NEIS</name>
<sequence length="205" mass="22163">MTLTEQIRQILTTATSPLTRSEIYKKADLAANEKEVGSALHALLNAAEIEQLAPTRPGASNRFQIIGCVAKAISPNQPPAVVPSSTEQQTEITRLTAELQAANNRIFDLTEQNELLAEELEDCRTGTSLAPVPNTQTTPAPILPPQNMGKAIRLFNTVCDRNLSEKEGWLFLVALQLNYASDPKQGDNTAPIEGFSALSQARLAA</sequence>
<organism evidence="2 3">
    <name type="scientific">Chitinibacter fontanus</name>
    <dbReference type="NCBI Taxonomy" id="1737446"/>
    <lineage>
        <taxon>Bacteria</taxon>
        <taxon>Pseudomonadati</taxon>
        <taxon>Pseudomonadota</taxon>
        <taxon>Betaproteobacteria</taxon>
        <taxon>Neisseriales</taxon>
        <taxon>Chitinibacteraceae</taxon>
        <taxon>Chitinibacter</taxon>
    </lineage>
</organism>
<keyword evidence="3" id="KW-1185">Reference proteome</keyword>
<dbReference type="AlphaFoldDB" id="A0A7D5V8N0"/>
<protein>
    <submittedName>
        <fullName evidence="2">Uncharacterized protein</fullName>
    </submittedName>
</protein>
<dbReference type="Proteomes" id="UP000510822">
    <property type="component" value="Chromosome"/>
</dbReference>
<reference evidence="2 3" key="1">
    <citation type="journal article" date="2016" name="Int. J. Syst. Evol. Microbiol.">
        <title>Chitinibacter fontanus sp. nov., isolated from a spring.</title>
        <authorList>
            <person name="Sheu S.Y."/>
            <person name="Li Y.S."/>
            <person name="Young C.C."/>
            <person name="Chen W.M."/>
        </authorList>
    </citation>
    <scope>NUCLEOTIDE SEQUENCE [LARGE SCALE GENOMIC DNA]</scope>
    <source>
        <strain evidence="2 3">STM-7</strain>
    </source>
</reference>
<gene>
    <name evidence="2" type="ORF">HZU75_04335</name>
</gene>
<evidence type="ECO:0000313" key="2">
    <source>
        <dbReference type="EMBL" id="QLI80819.1"/>
    </source>
</evidence>
<accession>A0A7D5V8N0</accession>
<dbReference type="EMBL" id="CP058952">
    <property type="protein sequence ID" value="QLI80819.1"/>
    <property type="molecule type" value="Genomic_DNA"/>
</dbReference>
<evidence type="ECO:0000256" key="1">
    <source>
        <dbReference type="SAM" id="Coils"/>
    </source>
</evidence>
<feature type="coiled-coil region" evidence="1">
    <location>
        <begin position="85"/>
        <end position="119"/>
    </location>
</feature>
<evidence type="ECO:0000313" key="3">
    <source>
        <dbReference type="Proteomes" id="UP000510822"/>
    </source>
</evidence>